<evidence type="ECO:0000313" key="3">
    <source>
        <dbReference type="Proteomes" id="UP000076881"/>
    </source>
</evidence>
<comment type="caution">
    <text evidence="2">The sequence shown here is derived from an EMBL/GenBank/DDBJ whole genome shotgun (WGS) entry which is preliminary data.</text>
</comment>
<gene>
    <name evidence="2" type="ORF">LEL_00889</name>
</gene>
<dbReference type="STRING" id="1081108.A0A168K854"/>
<dbReference type="AlphaFoldDB" id="A0A168K854"/>
<dbReference type="EMBL" id="AZHF01000001">
    <property type="protein sequence ID" value="OAA81344.1"/>
    <property type="molecule type" value="Genomic_DNA"/>
</dbReference>
<evidence type="ECO:0000313" key="2">
    <source>
        <dbReference type="EMBL" id="OAA81344.1"/>
    </source>
</evidence>
<name>A0A168K854_CORDF</name>
<dbReference type="SUPFAM" id="SSF53335">
    <property type="entry name" value="S-adenosyl-L-methionine-dependent methyltransferases"/>
    <property type="match status" value="1"/>
</dbReference>
<dbReference type="PANTHER" id="PTHR14614">
    <property type="entry name" value="HEPATOCELLULAR CARCINOMA-ASSOCIATED ANTIGEN"/>
    <property type="match status" value="1"/>
</dbReference>
<evidence type="ECO:0000256" key="1">
    <source>
        <dbReference type="SAM" id="MobiDB-lite"/>
    </source>
</evidence>
<evidence type="ECO:0008006" key="4">
    <source>
        <dbReference type="Google" id="ProtNLM"/>
    </source>
</evidence>
<organism evidence="2 3">
    <name type="scientific">Akanthomyces lecanii RCEF 1005</name>
    <dbReference type="NCBI Taxonomy" id="1081108"/>
    <lineage>
        <taxon>Eukaryota</taxon>
        <taxon>Fungi</taxon>
        <taxon>Dikarya</taxon>
        <taxon>Ascomycota</taxon>
        <taxon>Pezizomycotina</taxon>
        <taxon>Sordariomycetes</taxon>
        <taxon>Hypocreomycetidae</taxon>
        <taxon>Hypocreales</taxon>
        <taxon>Cordycipitaceae</taxon>
        <taxon>Akanthomyces</taxon>
        <taxon>Cordyceps confragosa</taxon>
    </lineage>
</organism>
<proteinExistence type="predicted"/>
<dbReference type="Proteomes" id="UP000076881">
    <property type="component" value="Unassembled WGS sequence"/>
</dbReference>
<dbReference type="Pfam" id="PF10294">
    <property type="entry name" value="Methyltransf_16"/>
    <property type="match status" value="1"/>
</dbReference>
<feature type="compositionally biased region" description="Low complexity" evidence="1">
    <location>
        <begin position="150"/>
        <end position="167"/>
    </location>
</feature>
<dbReference type="GO" id="GO:0005829">
    <property type="term" value="C:cytosol"/>
    <property type="evidence" value="ECO:0007669"/>
    <property type="project" value="TreeGrafter"/>
</dbReference>
<sequence>MAYAALFESILEPEIEDAEEETFWLYSQPIPSSNLGFVDPKASTVDARVGGVDYTIHQSPGVLSSDRAGGTTGAVLWKISPVFADWLSSPTNFLFASSPPLLDAASAILELGCGISPLNAFALAPRVASHTLTDQAYVQRLLQRTLDDNSSLLSPSSTSSSSSSSSSRRSKPKPGRRGTVSFETLDWETDELPRGRAFDAVLACDCVYNYALIPPLVQTCVDACRRRQRHEEEEGGGGEVAKRPSLCIVAQQLRNDDVFKSWLEAFVKEFRVWRVADDRLPETLRPSAGFVIHVGILRE</sequence>
<dbReference type="InterPro" id="IPR029063">
    <property type="entry name" value="SAM-dependent_MTases_sf"/>
</dbReference>
<dbReference type="PANTHER" id="PTHR14614:SF109">
    <property type="entry name" value="RIBOSOMAL LYSINE N-METHYLTRANSFERASE 5"/>
    <property type="match status" value="1"/>
</dbReference>
<reference evidence="2 3" key="1">
    <citation type="journal article" date="2016" name="Genome Biol. Evol.">
        <title>Divergent and convergent evolution of fungal pathogenicity.</title>
        <authorList>
            <person name="Shang Y."/>
            <person name="Xiao G."/>
            <person name="Zheng P."/>
            <person name="Cen K."/>
            <person name="Zhan S."/>
            <person name="Wang C."/>
        </authorList>
    </citation>
    <scope>NUCLEOTIDE SEQUENCE [LARGE SCALE GENOMIC DNA]</scope>
    <source>
        <strain evidence="2 3">RCEF 1005</strain>
    </source>
</reference>
<feature type="region of interest" description="Disordered" evidence="1">
    <location>
        <begin position="149"/>
        <end position="180"/>
    </location>
</feature>
<dbReference type="Gene3D" id="3.40.50.150">
    <property type="entry name" value="Vaccinia Virus protein VP39"/>
    <property type="match status" value="1"/>
</dbReference>
<dbReference type="InterPro" id="IPR019410">
    <property type="entry name" value="Methyltransf_16"/>
</dbReference>
<dbReference type="OrthoDB" id="2529286at2759"/>
<accession>A0A168K854</accession>
<keyword evidence="3" id="KW-1185">Reference proteome</keyword>
<dbReference type="GO" id="GO:0008757">
    <property type="term" value="F:S-adenosylmethionine-dependent methyltransferase activity"/>
    <property type="evidence" value="ECO:0007669"/>
    <property type="project" value="UniProtKB-ARBA"/>
</dbReference>
<protein>
    <recommendedName>
        <fullName evidence="4">Diaminohydroxyphosphoribosylamino-pyrimidine deaminase</fullName>
    </recommendedName>
</protein>
<dbReference type="GO" id="GO:0032991">
    <property type="term" value="C:protein-containing complex"/>
    <property type="evidence" value="ECO:0007669"/>
    <property type="project" value="TreeGrafter"/>
</dbReference>